<dbReference type="Proteomes" id="UP001327957">
    <property type="component" value="Unassembled WGS sequence"/>
</dbReference>
<feature type="chain" id="PRO_5043541525" description="Carrier domain-containing protein" evidence="3">
    <location>
        <begin position="20"/>
        <end position="317"/>
    </location>
</feature>
<dbReference type="Pfam" id="PF23297">
    <property type="entry name" value="ACP_SdgA_C"/>
    <property type="match status" value="1"/>
</dbReference>
<dbReference type="InterPro" id="IPR036736">
    <property type="entry name" value="ACP-like_sf"/>
</dbReference>
<keyword evidence="3" id="KW-0732">Signal</keyword>
<name>A0AAV9TTY4_9PEZI</name>
<dbReference type="InterPro" id="IPR050091">
    <property type="entry name" value="PKS_NRPS_Biosynth_Enz"/>
</dbReference>
<evidence type="ECO:0000313" key="6">
    <source>
        <dbReference type="Proteomes" id="UP001327957"/>
    </source>
</evidence>
<organism evidence="5 6">
    <name type="scientific">Colletotrichum tabaci</name>
    <dbReference type="NCBI Taxonomy" id="1209068"/>
    <lineage>
        <taxon>Eukaryota</taxon>
        <taxon>Fungi</taxon>
        <taxon>Dikarya</taxon>
        <taxon>Ascomycota</taxon>
        <taxon>Pezizomycotina</taxon>
        <taxon>Sordariomycetes</taxon>
        <taxon>Hypocreomycetidae</taxon>
        <taxon>Glomerellales</taxon>
        <taxon>Glomerellaceae</taxon>
        <taxon>Colletotrichum</taxon>
        <taxon>Colletotrichum destructivum species complex</taxon>
    </lineage>
</organism>
<dbReference type="AlphaFoldDB" id="A0AAV9TTY4"/>
<dbReference type="SUPFAM" id="SSF47336">
    <property type="entry name" value="ACP-like"/>
    <property type="match status" value="1"/>
</dbReference>
<feature type="domain" description="Carrier" evidence="4">
    <location>
        <begin position="224"/>
        <end position="301"/>
    </location>
</feature>
<dbReference type="PANTHER" id="PTHR43775">
    <property type="entry name" value="FATTY ACID SYNTHASE"/>
    <property type="match status" value="1"/>
</dbReference>
<dbReference type="PROSITE" id="PS50075">
    <property type="entry name" value="CARRIER"/>
    <property type="match status" value="1"/>
</dbReference>
<keyword evidence="1" id="KW-0596">Phosphopantetheine</keyword>
<evidence type="ECO:0000256" key="1">
    <source>
        <dbReference type="ARBA" id="ARBA00022450"/>
    </source>
</evidence>
<dbReference type="GO" id="GO:0044550">
    <property type="term" value="P:secondary metabolite biosynthetic process"/>
    <property type="evidence" value="ECO:0007669"/>
    <property type="project" value="TreeGrafter"/>
</dbReference>
<dbReference type="GO" id="GO:0004312">
    <property type="term" value="F:fatty acid synthase activity"/>
    <property type="evidence" value="ECO:0007669"/>
    <property type="project" value="TreeGrafter"/>
</dbReference>
<keyword evidence="2" id="KW-0597">Phosphoprotein</keyword>
<feature type="signal peptide" evidence="3">
    <location>
        <begin position="1"/>
        <end position="19"/>
    </location>
</feature>
<evidence type="ECO:0000256" key="2">
    <source>
        <dbReference type="ARBA" id="ARBA00022553"/>
    </source>
</evidence>
<dbReference type="GO" id="GO:0006633">
    <property type="term" value="P:fatty acid biosynthetic process"/>
    <property type="evidence" value="ECO:0007669"/>
    <property type="project" value="TreeGrafter"/>
</dbReference>
<protein>
    <recommendedName>
        <fullName evidence="4">Carrier domain-containing protein</fullName>
    </recommendedName>
</protein>
<dbReference type="EMBL" id="JASAOK010000002">
    <property type="protein sequence ID" value="KAK6225554.1"/>
    <property type="molecule type" value="Genomic_DNA"/>
</dbReference>
<reference evidence="5 6" key="1">
    <citation type="submission" date="2023-04" db="EMBL/GenBank/DDBJ databases">
        <title>Colletotrichum tabacum stain YC1 causing leaf anthracnose on Nicotiana tabacum(L.) cv.</title>
        <authorList>
            <person name="Ji Z."/>
            <person name="Wang M."/>
            <person name="Zhang J."/>
            <person name="Wang N."/>
            <person name="Zhou Z."/>
        </authorList>
    </citation>
    <scope>NUCLEOTIDE SEQUENCE [LARGE SCALE GENOMIC DNA]</scope>
    <source>
        <strain evidence="5 6">YC1</strain>
    </source>
</reference>
<keyword evidence="6" id="KW-1185">Reference proteome</keyword>
<evidence type="ECO:0000313" key="5">
    <source>
        <dbReference type="EMBL" id="KAK6225554.1"/>
    </source>
</evidence>
<accession>A0AAV9TTY4</accession>
<sequence>MKFFASLLAVAPLATSVMSLAVDKLDTRQNSCIGATYPVLSVNHLDRKEFQGEIDQRGSLGWLATPDVSVIFDFGATTPANPQLNFRIFNKNSATWKAVILSNYVDTITTPARETDALMHNRRAHGLKDTSINAGVVLGIGITAERGEIPTYLKLGAMIGVREKELLATVQAAMADEIPVHLTGFGDGRFAHLRIYDTPSFAVVNEDTTAELQAALAAATSLAEASELVCGALMRKLAKAMLIEIEDLNSSRPVNAYGVDRLVAVEVQTWVFKDVKSDVSVFDILSNVPVSQLAESIAAKSQLVRASVRNVENTKDL</sequence>
<dbReference type="InterPro" id="IPR009081">
    <property type="entry name" value="PP-bd_ACP"/>
</dbReference>
<dbReference type="PANTHER" id="PTHR43775:SF37">
    <property type="entry name" value="SI:DKEY-61P9.11"/>
    <property type="match status" value="1"/>
</dbReference>
<proteinExistence type="predicted"/>
<evidence type="ECO:0000256" key="3">
    <source>
        <dbReference type="SAM" id="SignalP"/>
    </source>
</evidence>
<gene>
    <name evidence="5" type="ORF">QIS74_01601</name>
</gene>
<evidence type="ECO:0000259" key="4">
    <source>
        <dbReference type="PROSITE" id="PS50075"/>
    </source>
</evidence>
<comment type="caution">
    <text evidence="5">The sequence shown here is derived from an EMBL/GenBank/DDBJ whole genome shotgun (WGS) entry which is preliminary data.</text>
</comment>